<evidence type="ECO:0000256" key="2">
    <source>
        <dbReference type="ARBA" id="ARBA00006024"/>
    </source>
</evidence>
<keyword evidence="14" id="KW-0186">Copper</keyword>
<evidence type="ECO:0000256" key="8">
    <source>
        <dbReference type="ARBA" id="ARBA00022741"/>
    </source>
</evidence>
<dbReference type="NCBIfam" id="TIGR01511">
    <property type="entry name" value="ATPase-IB1_Cu"/>
    <property type="match status" value="1"/>
</dbReference>
<dbReference type="SFLD" id="SFLDF00027">
    <property type="entry name" value="p-type_atpase"/>
    <property type="match status" value="1"/>
</dbReference>
<keyword evidence="13 19" id="KW-1133">Transmembrane helix</keyword>
<evidence type="ECO:0000256" key="9">
    <source>
        <dbReference type="ARBA" id="ARBA00022796"/>
    </source>
</evidence>
<evidence type="ECO:0000313" key="22">
    <source>
        <dbReference type="Proteomes" id="UP001220610"/>
    </source>
</evidence>
<dbReference type="Gene3D" id="2.70.150.10">
    <property type="entry name" value="Calcium-transporting ATPase, cytoplasmic transduction domain A"/>
    <property type="match status" value="1"/>
</dbReference>
<dbReference type="PRINTS" id="PR00943">
    <property type="entry name" value="CUATPASE"/>
</dbReference>
<dbReference type="FunFam" id="2.70.150.10:FF:000002">
    <property type="entry name" value="Copper-transporting ATPase 1, putative"/>
    <property type="match status" value="1"/>
</dbReference>
<dbReference type="NCBIfam" id="TIGR01494">
    <property type="entry name" value="ATPase_P-type"/>
    <property type="match status" value="1"/>
</dbReference>
<dbReference type="Pfam" id="PF00122">
    <property type="entry name" value="E1-E2_ATPase"/>
    <property type="match status" value="1"/>
</dbReference>
<evidence type="ECO:0000256" key="6">
    <source>
        <dbReference type="ARBA" id="ARBA00022692"/>
    </source>
</evidence>
<dbReference type="PROSITE" id="PS01229">
    <property type="entry name" value="COF_2"/>
    <property type="match status" value="1"/>
</dbReference>
<dbReference type="InterPro" id="IPR044492">
    <property type="entry name" value="P_typ_ATPase_HD_dom"/>
</dbReference>
<dbReference type="InterPro" id="IPR023214">
    <property type="entry name" value="HAD_sf"/>
</dbReference>
<dbReference type="GO" id="GO:0055070">
    <property type="term" value="P:copper ion homeostasis"/>
    <property type="evidence" value="ECO:0007669"/>
    <property type="project" value="TreeGrafter"/>
</dbReference>
<keyword evidence="4 19" id="KW-1003">Cell membrane</keyword>
<dbReference type="InterPro" id="IPR023298">
    <property type="entry name" value="ATPase_P-typ_TM_dom_sf"/>
</dbReference>
<keyword evidence="3" id="KW-0813">Transport</keyword>
<feature type="transmembrane region" description="Helical" evidence="19">
    <location>
        <begin position="101"/>
        <end position="120"/>
    </location>
</feature>
<dbReference type="PANTHER" id="PTHR43520">
    <property type="entry name" value="ATP7, ISOFORM B"/>
    <property type="match status" value="1"/>
</dbReference>
<dbReference type="InterPro" id="IPR017969">
    <property type="entry name" value="Heavy-metal-associated_CS"/>
</dbReference>
<dbReference type="EMBL" id="CP119311">
    <property type="protein sequence ID" value="WEK33743.1"/>
    <property type="molecule type" value="Genomic_DNA"/>
</dbReference>
<comment type="similarity">
    <text evidence="2 19">Belongs to the cation transport ATPase (P-type) (TC 3.A.3) family. Type IB subfamily.</text>
</comment>
<evidence type="ECO:0000256" key="15">
    <source>
        <dbReference type="ARBA" id="ARBA00023065"/>
    </source>
</evidence>
<dbReference type="Gene3D" id="3.40.1110.10">
    <property type="entry name" value="Calcium-transporting ATPase, cytoplasmic domain N"/>
    <property type="match status" value="1"/>
</dbReference>
<accession>A0AAJ5WNQ4</accession>
<dbReference type="Gene3D" id="3.30.70.100">
    <property type="match status" value="1"/>
</dbReference>
<evidence type="ECO:0000256" key="10">
    <source>
        <dbReference type="ARBA" id="ARBA00022840"/>
    </source>
</evidence>
<evidence type="ECO:0000256" key="13">
    <source>
        <dbReference type="ARBA" id="ARBA00022989"/>
    </source>
</evidence>
<dbReference type="InterPro" id="IPR018303">
    <property type="entry name" value="ATPase_P-typ_P_site"/>
</dbReference>
<dbReference type="InterPro" id="IPR059000">
    <property type="entry name" value="ATPase_P-type_domA"/>
</dbReference>
<dbReference type="SFLD" id="SFLDS00003">
    <property type="entry name" value="Haloacid_Dehalogenase"/>
    <property type="match status" value="1"/>
</dbReference>
<evidence type="ECO:0000256" key="18">
    <source>
        <dbReference type="ARBA" id="ARBA00049289"/>
    </source>
</evidence>
<evidence type="ECO:0000256" key="14">
    <source>
        <dbReference type="ARBA" id="ARBA00023008"/>
    </source>
</evidence>
<keyword evidence="6 19" id="KW-0812">Transmembrane</keyword>
<dbReference type="PROSITE" id="PS01047">
    <property type="entry name" value="HMA_1"/>
    <property type="match status" value="1"/>
</dbReference>
<feature type="transmembrane region" description="Helical" evidence="19">
    <location>
        <begin position="724"/>
        <end position="743"/>
    </location>
</feature>
<dbReference type="Pfam" id="PF00403">
    <property type="entry name" value="HMA"/>
    <property type="match status" value="1"/>
</dbReference>
<dbReference type="SUPFAM" id="SSF56784">
    <property type="entry name" value="HAD-like"/>
    <property type="match status" value="1"/>
</dbReference>
<keyword evidence="12" id="KW-1278">Translocase</keyword>
<dbReference type="AlphaFoldDB" id="A0AAJ5WNQ4"/>
<evidence type="ECO:0000256" key="17">
    <source>
        <dbReference type="ARBA" id="ARBA00047424"/>
    </source>
</evidence>
<sequence length="779" mass="82263">METTPTNTIHQQIPVTGMSCAACAVSVESMVAALPGVQQAAVNFASQSLQVSYDPHQVSAEQLQQAVQSIGYDLLIDVEDPAAAQEAVQLKEFSSLRRRTLLAAALTLPVVLIGMFWMDIPYGNYIMWALSTPVLFVFGRSFFINAAKQARHGKANMDTLVAVSTGIAYAFSVFNSVYPAFWHQRGLHPHVYFETAAVIVVFIMLGKLLELRARATTSGAIKKLIGLQPDTVWLLEREAATGNGLPGEEASPLQSVTAPGQLADQVQAKRVGQPRSIPLADVRKADILLVRPGEKIPVDGRVTAGESYVDESMLTGEPVPVPKQAGDSVFAGTINQQGSFSFRAEKIGRDTVLSQIIRRVQEAQGSKAPVQRLVDKVAGIFVPVVMGIALLAGLAWFFAGGESGFTHGLLAFVTVLVIACPCALGLATPTAIMVGVGRGAEQGLLIKDAASLELAHGVDTIVLDKTGTLTTGKPILTGLQWAAGLEGRQDQLAAILLSVEQPSSHPLASAVVNHLQGQHVGTVLVGAFRNLTGKGVEARVNDQAYRVGNKALLDDWNLPIPADLQNAADSWARAARTVCFFASQQQVLAVFAIEDAVKPGSAEAVKTLQSMGIDIFLLTGDNPETAAAVAAQVGITGYKAGVSPGEKAVFVRELQAAGKTVAMVGDGINDAEALAQAAIGIAMGHGSDIAIESAGMSLLSADLRQIPKALKLSRYTVRTIRQNLFWAFIYNLAGIPVAAGILYPINGFLLNPMIAGAAMALSSVSVVSNSLLLKFKKLS</sequence>
<feature type="transmembrane region" description="Helical" evidence="19">
    <location>
        <begin position="749"/>
        <end position="773"/>
    </location>
</feature>
<evidence type="ECO:0000256" key="16">
    <source>
        <dbReference type="ARBA" id="ARBA00023136"/>
    </source>
</evidence>
<dbReference type="InterPro" id="IPR006121">
    <property type="entry name" value="HMA_dom"/>
</dbReference>
<evidence type="ECO:0000256" key="19">
    <source>
        <dbReference type="RuleBase" id="RU362081"/>
    </source>
</evidence>
<evidence type="ECO:0000256" key="12">
    <source>
        <dbReference type="ARBA" id="ARBA00022967"/>
    </source>
</evidence>
<dbReference type="InterPro" id="IPR036163">
    <property type="entry name" value="HMA_dom_sf"/>
</dbReference>
<dbReference type="InterPro" id="IPR036412">
    <property type="entry name" value="HAD-like_sf"/>
</dbReference>
<keyword evidence="5" id="KW-0597">Phosphoprotein</keyword>
<dbReference type="SUPFAM" id="SSF81665">
    <property type="entry name" value="Calcium ATPase, transmembrane domain M"/>
    <property type="match status" value="1"/>
</dbReference>
<keyword evidence="9" id="KW-0187">Copper transport</keyword>
<dbReference type="Pfam" id="PF00702">
    <property type="entry name" value="Hydrolase"/>
    <property type="match status" value="1"/>
</dbReference>
<keyword evidence="7 19" id="KW-0479">Metal-binding</keyword>
<dbReference type="InterPro" id="IPR027256">
    <property type="entry name" value="P-typ_ATPase_IB"/>
</dbReference>
<keyword evidence="10 19" id="KW-0067">ATP-binding</keyword>
<dbReference type="PROSITE" id="PS00154">
    <property type="entry name" value="ATPASE_E1_E2"/>
    <property type="match status" value="1"/>
</dbReference>
<comment type="catalytic activity">
    <reaction evidence="18">
        <text>Cu(+)(in) + ATP + H2O = Cu(+)(out) + ADP + phosphate + H(+)</text>
        <dbReference type="Rhea" id="RHEA:25792"/>
        <dbReference type="ChEBI" id="CHEBI:15377"/>
        <dbReference type="ChEBI" id="CHEBI:15378"/>
        <dbReference type="ChEBI" id="CHEBI:30616"/>
        <dbReference type="ChEBI" id="CHEBI:43474"/>
        <dbReference type="ChEBI" id="CHEBI:49552"/>
        <dbReference type="ChEBI" id="CHEBI:456216"/>
        <dbReference type="EC" id="7.2.2.8"/>
    </reaction>
</comment>
<gene>
    <name evidence="21" type="ORF">P0Y53_14725</name>
</gene>
<protein>
    <submittedName>
        <fullName evidence="21">Heavy metal translocating P-type ATPase</fullName>
    </submittedName>
</protein>
<dbReference type="NCBIfam" id="TIGR01525">
    <property type="entry name" value="ATPase-IB_hvy"/>
    <property type="match status" value="1"/>
</dbReference>
<dbReference type="CDD" id="cd00371">
    <property type="entry name" value="HMA"/>
    <property type="match status" value="1"/>
</dbReference>
<dbReference type="FunFam" id="3.30.70.100:FF:000005">
    <property type="entry name" value="Copper-exporting P-type ATPase A"/>
    <property type="match status" value="1"/>
</dbReference>
<dbReference type="GO" id="GO:0005886">
    <property type="term" value="C:plasma membrane"/>
    <property type="evidence" value="ECO:0007669"/>
    <property type="project" value="UniProtKB-SubCell"/>
</dbReference>
<dbReference type="PANTHER" id="PTHR43520:SF8">
    <property type="entry name" value="P-TYPE CU(+) TRANSPORTER"/>
    <property type="match status" value="1"/>
</dbReference>
<keyword evidence="16 19" id="KW-0472">Membrane</keyword>
<reference evidence="21" key="1">
    <citation type="submission" date="2023-03" db="EMBL/GenBank/DDBJ databases">
        <title>Andean soil-derived lignocellulolytic bacterial consortium as a source of novel taxa and putative plastic-active enzymes.</title>
        <authorList>
            <person name="Diaz-Garcia L."/>
            <person name="Chuvochina M."/>
            <person name="Feuerriegel G."/>
            <person name="Bunk B."/>
            <person name="Sproer C."/>
            <person name="Streit W.R."/>
            <person name="Rodriguez L.M."/>
            <person name="Overmann J."/>
            <person name="Jimenez D.J."/>
        </authorList>
    </citation>
    <scope>NUCLEOTIDE SEQUENCE</scope>
    <source>
        <strain evidence="21">MAG 7</strain>
    </source>
</reference>
<dbReference type="Proteomes" id="UP001220610">
    <property type="component" value="Chromosome"/>
</dbReference>
<keyword evidence="15" id="KW-0406">Ion transport</keyword>
<comment type="subcellular location">
    <subcellularLocation>
        <location evidence="1">Cell membrane</location>
        <topology evidence="1">Multi-pass membrane protein</topology>
    </subcellularLocation>
</comment>
<feature type="domain" description="HMA" evidence="20">
    <location>
        <begin position="9"/>
        <end position="75"/>
    </location>
</feature>
<dbReference type="SUPFAM" id="SSF55008">
    <property type="entry name" value="HMA, heavy metal-associated domain"/>
    <property type="match status" value="1"/>
</dbReference>
<dbReference type="PRINTS" id="PR00119">
    <property type="entry name" value="CATATPASE"/>
</dbReference>
<keyword evidence="8 19" id="KW-0547">Nucleotide-binding</keyword>
<proteinExistence type="inferred from homology"/>
<dbReference type="GO" id="GO:0005524">
    <property type="term" value="F:ATP binding"/>
    <property type="evidence" value="ECO:0007669"/>
    <property type="project" value="UniProtKB-UniRule"/>
</dbReference>
<name>A0AAJ5WNQ4_9BACT</name>
<evidence type="ECO:0000256" key="11">
    <source>
        <dbReference type="ARBA" id="ARBA00022842"/>
    </source>
</evidence>
<feature type="transmembrane region" description="Helical" evidence="19">
    <location>
        <begin position="159"/>
        <end position="178"/>
    </location>
</feature>
<dbReference type="CDD" id="cd02094">
    <property type="entry name" value="P-type_ATPase_Cu-like"/>
    <property type="match status" value="1"/>
</dbReference>
<comment type="catalytic activity">
    <reaction evidence="17">
        <text>Cu(2+)(in) + ATP + H2O = Cu(2+)(out) + ADP + phosphate + H(+)</text>
        <dbReference type="Rhea" id="RHEA:10376"/>
        <dbReference type="ChEBI" id="CHEBI:15377"/>
        <dbReference type="ChEBI" id="CHEBI:15378"/>
        <dbReference type="ChEBI" id="CHEBI:29036"/>
        <dbReference type="ChEBI" id="CHEBI:30616"/>
        <dbReference type="ChEBI" id="CHEBI:43474"/>
        <dbReference type="ChEBI" id="CHEBI:456216"/>
        <dbReference type="EC" id="7.2.2.9"/>
    </reaction>
</comment>
<organism evidence="21 22">
    <name type="scientific">Candidatus Pseudobacter hemicellulosilyticus</name>
    <dbReference type="NCBI Taxonomy" id="3121375"/>
    <lineage>
        <taxon>Bacteria</taxon>
        <taxon>Pseudomonadati</taxon>
        <taxon>Bacteroidota</taxon>
        <taxon>Chitinophagia</taxon>
        <taxon>Chitinophagales</taxon>
        <taxon>Chitinophagaceae</taxon>
        <taxon>Pseudobacter</taxon>
    </lineage>
</organism>
<feature type="transmembrane region" description="Helical" evidence="19">
    <location>
        <begin position="377"/>
        <end position="399"/>
    </location>
</feature>
<dbReference type="SFLD" id="SFLDG00002">
    <property type="entry name" value="C1.7:_P-type_atpase_like"/>
    <property type="match status" value="1"/>
</dbReference>
<dbReference type="GO" id="GO:0043682">
    <property type="term" value="F:P-type divalent copper transporter activity"/>
    <property type="evidence" value="ECO:0007669"/>
    <property type="project" value="UniProtKB-EC"/>
</dbReference>
<dbReference type="PROSITE" id="PS50846">
    <property type="entry name" value="HMA_2"/>
    <property type="match status" value="1"/>
</dbReference>
<feature type="transmembrane region" description="Helical" evidence="19">
    <location>
        <begin position="405"/>
        <end position="428"/>
    </location>
</feature>
<evidence type="ECO:0000256" key="1">
    <source>
        <dbReference type="ARBA" id="ARBA00004651"/>
    </source>
</evidence>
<dbReference type="SUPFAM" id="SSF81653">
    <property type="entry name" value="Calcium ATPase, transduction domain A"/>
    <property type="match status" value="1"/>
</dbReference>
<dbReference type="GO" id="GO:0005507">
    <property type="term" value="F:copper ion binding"/>
    <property type="evidence" value="ECO:0007669"/>
    <property type="project" value="TreeGrafter"/>
</dbReference>
<keyword evidence="11" id="KW-0460">Magnesium</keyword>
<evidence type="ECO:0000259" key="20">
    <source>
        <dbReference type="PROSITE" id="PS50846"/>
    </source>
</evidence>
<dbReference type="Gene3D" id="3.40.50.1000">
    <property type="entry name" value="HAD superfamily/HAD-like"/>
    <property type="match status" value="1"/>
</dbReference>
<evidence type="ECO:0000256" key="4">
    <source>
        <dbReference type="ARBA" id="ARBA00022475"/>
    </source>
</evidence>
<dbReference type="GO" id="GO:0140581">
    <property type="term" value="F:P-type monovalent copper transporter activity"/>
    <property type="evidence" value="ECO:0007669"/>
    <property type="project" value="UniProtKB-EC"/>
</dbReference>
<feature type="transmembrane region" description="Helical" evidence="19">
    <location>
        <begin position="126"/>
        <end position="147"/>
    </location>
</feature>
<evidence type="ECO:0000256" key="5">
    <source>
        <dbReference type="ARBA" id="ARBA00022553"/>
    </source>
</evidence>
<dbReference type="FunFam" id="3.40.50.1000:FF:000144">
    <property type="entry name" value="copper-transporting ATPase 1 isoform X2"/>
    <property type="match status" value="1"/>
</dbReference>
<feature type="transmembrane region" description="Helical" evidence="19">
    <location>
        <begin position="190"/>
        <end position="209"/>
    </location>
</feature>
<evidence type="ECO:0000313" key="21">
    <source>
        <dbReference type="EMBL" id="WEK33743.1"/>
    </source>
</evidence>
<dbReference type="InterPro" id="IPR001757">
    <property type="entry name" value="P_typ_ATPase"/>
</dbReference>
<dbReference type="GO" id="GO:0016887">
    <property type="term" value="F:ATP hydrolysis activity"/>
    <property type="evidence" value="ECO:0007669"/>
    <property type="project" value="InterPro"/>
</dbReference>
<dbReference type="InterPro" id="IPR023299">
    <property type="entry name" value="ATPase_P-typ_cyto_dom_N"/>
</dbReference>
<evidence type="ECO:0000256" key="3">
    <source>
        <dbReference type="ARBA" id="ARBA00022448"/>
    </source>
</evidence>
<evidence type="ECO:0000256" key="7">
    <source>
        <dbReference type="ARBA" id="ARBA00022723"/>
    </source>
</evidence>
<dbReference type="InterPro" id="IPR008250">
    <property type="entry name" value="ATPase_P-typ_transduc_dom_A_sf"/>
</dbReference>